<reference evidence="3" key="2">
    <citation type="submission" date="2015-10" db="EMBL/GenBank/DDBJ databases">
        <authorList>
            <person name="Gilbert D.G."/>
        </authorList>
    </citation>
    <scope>NUCLEOTIDE SEQUENCE</scope>
    <source>
        <strain evidence="3">GO-13</strain>
    </source>
</reference>
<feature type="domain" description="3D" evidence="2">
    <location>
        <begin position="169"/>
        <end position="233"/>
    </location>
</feature>
<accession>A0A0T6BV96</accession>
<dbReference type="GO" id="GO:0019867">
    <property type="term" value="C:outer membrane"/>
    <property type="evidence" value="ECO:0007669"/>
    <property type="project" value="InterPro"/>
</dbReference>
<keyword evidence="6" id="KW-1185">Reference proteome</keyword>
<keyword evidence="1" id="KW-0732">Signal</keyword>
<evidence type="ECO:0000256" key="1">
    <source>
        <dbReference type="ARBA" id="ARBA00022729"/>
    </source>
</evidence>
<name>A0A0T6BV96_9BACI</name>
<proteinExistence type="predicted"/>
<dbReference type="STRING" id="1664069.BGLY_2046"/>
<dbReference type="InterPro" id="IPR010611">
    <property type="entry name" value="3D_dom"/>
</dbReference>
<evidence type="ECO:0000313" key="3">
    <source>
        <dbReference type="EMBL" id="KRT95538.1"/>
    </source>
</evidence>
<sequence length="236" mass="27213">MEIFKKLIYINKLKVYNIYKEMKIYSVIFLLGVGSTLTYKSMNDQLMQPNKDPIKEPFYKKLNIWDFEFESEVLPHLKTSQEIINEAQDKYLHIKVEEIKKKKHKNKLKVSYESEEKRYEQKTKKKPEEQAQVFSMVATAYISFCDTGCIGTTKTGYDVSNTIYYRGKRVIAVDPSLIPLNSLVRVSYGSNSFEAYAIDTGGDIKGNRIDVLVGSESIAKDFGRKNVKVTVLKKGR</sequence>
<dbReference type="Proteomes" id="UP000036168">
    <property type="component" value="Unassembled WGS sequence"/>
</dbReference>
<dbReference type="InterPro" id="IPR051933">
    <property type="entry name" value="Resuscitation_pf_RpfB"/>
</dbReference>
<dbReference type="PANTHER" id="PTHR39160">
    <property type="entry name" value="CELL WALL-BINDING PROTEIN YOCH"/>
    <property type="match status" value="1"/>
</dbReference>
<dbReference type="CDD" id="cd14667">
    <property type="entry name" value="3D_containing_proteins"/>
    <property type="match status" value="1"/>
</dbReference>
<evidence type="ECO:0000313" key="6">
    <source>
        <dbReference type="Proteomes" id="UP001341297"/>
    </source>
</evidence>
<dbReference type="PANTHER" id="PTHR39160:SF6">
    <property type="entry name" value="CELL WALL-BINDING PROTEIN YOCH"/>
    <property type="match status" value="1"/>
</dbReference>
<dbReference type="InterPro" id="IPR036908">
    <property type="entry name" value="RlpA-like_sf"/>
</dbReference>
<reference evidence="4 6" key="3">
    <citation type="submission" date="2023-03" db="EMBL/GenBank/DDBJ databases">
        <title>Agriculturally important microbes genome sequencing.</title>
        <authorList>
            <person name="Dunlap C."/>
        </authorList>
    </citation>
    <scope>NUCLEOTIDE SEQUENCE [LARGE SCALE GENOMIC DNA]</scope>
    <source>
        <strain evidence="4 6">CBP-3203</strain>
    </source>
</reference>
<dbReference type="InterPro" id="IPR059180">
    <property type="entry name" value="3D_YorM"/>
</dbReference>
<dbReference type="EMBL" id="LECW02000002">
    <property type="protein sequence ID" value="KRT95538.1"/>
    <property type="molecule type" value="Genomic_DNA"/>
</dbReference>
<dbReference type="OrthoDB" id="9798935at2"/>
<comment type="caution">
    <text evidence="3">The sequence shown here is derived from an EMBL/GenBank/DDBJ whole genome shotgun (WGS) entry which is preliminary data.</text>
</comment>
<dbReference type="SUPFAM" id="SSF50685">
    <property type="entry name" value="Barwin-like endoglucanases"/>
    <property type="match status" value="1"/>
</dbReference>
<dbReference type="RefSeq" id="WP_057957420.1">
    <property type="nucleotide sequence ID" value="NZ_CP023481.1"/>
</dbReference>
<evidence type="ECO:0000259" key="2">
    <source>
        <dbReference type="Pfam" id="PF06725"/>
    </source>
</evidence>
<dbReference type="Pfam" id="PF06725">
    <property type="entry name" value="3D"/>
    <property type="match status" value="1"/>
</dbReference>
<dbReference type="GO" id="GO:0004553">
    <property type="term" value="F:hydrolase activity, hydrolyzing O-glycosyl compounds"/>
    <property type="evidence" value="ECO:0007669"/>
    <property type="project" value="InterPro"/>
</dbReference>
<dbReference type="Proteomes" id="UP001341297">
    <property type="component" value="Unassembled WGS sequence"/>
</dbReference>
<dbReference type="EMBL" id="JARRTL010000029">
    <property type="protein sequence ID" value="MEC0487323.1"/>
    <property type="molecule type" value="Genomic_DNA"/>
</dbReference>
<dbReference type="GO" id="GO:0009254">
    <property type="term" value="P:peptidoglycan turnover"/>
    <property type="evidence" value="ECO:0007669"/>
    <property type="project" value="InterPro"/>
</dbReference>
<reference evidence="3 5" key="1">
    <citation type="journal article" date="2015" name="Int. J. Syst. Evol. Microbiol.">
        <title>Bacillus glycinifermentans sp. nov., isolated from fermented soybean paste.</title>
        <authorList>
            <person name="Kim S.J."/>
            <person name="Dunlap C.A."/>
            <person name="Kwon S.W."/>
            <person name="Rooney A.P."/>
        </authorList>
    </citation>
    <scope>NUCLEOTIDE SEQUENCE [LARGE SCALE GENOMIC DNA]</scope>
    <source>
        <strain evidence="3 5">GO-13</strain>
    </source>
</reference>
<dbReference type="Gene3D" id="2.40.40.10">
    <property type="entry name" value="RlpA-like domain"/>
    <property type="match status" value="1"/>
</dbReference>
<evidence type="ECO:0000313" key="4">
    <source>
        <dbReference type="EMBL" id="MEC0487323.1"/>
    </source>
</evidence>
<dbReference type="AlphaFoldDB" id="A0A0T6BV96"/>
<organism evidence="3 5">
    <name type="scientific">Bacillus glycinifermentans</name>
    <dbReference type="NCBI Taxonomy" id="1664069"/>
    <lineage>
        <taxon>Bacteria</taxon>
        <taxon>Bacillati</taxon>
        <taxon>Bacillota</taxon>
        <taxon>Bacilli</taxon>
        <taxon>Bacillales</taxon>
        <taxon>Bacillaceae</taxon>
        <taxon>Bacillus</taxon>
    </lineage>
</organism>
<protein>
    <submittedName>
        <fullName evidence="4">3D domain-containing protein</fullName>
    </submittedName>
</protein>
<evidence type="ECO:0000313" key="5">
    <source>
        <dbReference type="Proteomes" id="UP000036168"/>
    </source>
</evidence>
<gene>
    <name evidence="3" type="ORF">AB447_209305</name>
    <name evidence="4" type="ORF">P8828_21455</name>
</gene>